<organism evidence="2 3">
    <name type="scientific">Streptomyces nanshensis</name>
    <dbReference type="NCBI Taxonomy" id="518642"/>
    <lineage>
        <taxon>Bacteria</taxon>
        <taxon>Bacillati</taxon>
        <taxon>Actinomycetota</taxon>
        <taxon>Actinomycetes</taxon>
        <taxon>Kitasatosporales</taxon>
        <taxon>Streptomycetaceae</taxon>
        <taxon>Streptomyces</taxon>
    </lineage>
</organism>
<dbReference type="PATRIC" id="fig|518642.10.peg.5898"/>
<dbReference type="Gene3D" id="1.40.20.10">
    <property type="entry name" value="CHAD domain"/>
    <property type="match status" value="1"/>
</dbReference>
<feature type="compositionally biased region" description="Basic and acidic residues" evidence="1">
    <location>
        <begin position="88"/>
        <end position="102"/>
    </location>
</feature>
<keyword evidence="3" id="KW-1185">Reference proteome</keyword>
<proteinExistence type="predicted"/>
<evidence type="ECO:0000313" key="3">
    <source>
        <dbReference type="Proteomes" id="UP000176005"/>
    </source>
</evidence>
<dbReference type="AlphaFoldDB" id="A0A1E7KY28"/>
<evidence type="ECO:0000256" key="1">
    <source>
        <dbReference type="SAM" id="MobiDB-lite"/>
    </source>
</evidence>
<sequence length="102" mass="10690">DPRLATAGRALDRYRDAIEAADAAAAAARTPRIAPATAYALGVLHAGQRQEAEAARREFAELWDRVLNGGPGASGSEANSTEANSTEANRDADSREAEPQTL</sequence>
<feature type="non-terminal residue" evidence="2">
    <location>
        <position position="1"/>
    </location>
</feature>
<name>A0A1E7KY28_9ACTN</name>
<gene>
    <name evidence="2" type="ORF">AN218_24730</name>
</gene>
<reference evidence="2 3" key="1">
    <citation type="journal article" date="2016" name="Front. Microbiol.">
        <title>Comparative Genomics Analysis of Streptomyces Species Reveals Their Adaptation to the Marine Environment and Their Diversity at the Genomic Level.</title>
        <authorList>
            <person name="Tian X."/>
            <person name="Zhang Z."/>
            <person name="Yang T."/>
            <person name="Chen M."/>
            <person name="Li J."/>
            <person name="Chen F."/>
            <person name="Yang J."/>
            <person name="Li W."/>
            <person name="Zhang B."/>
            <person name="Zhang Z."/>
            <person name="Wu J."/>
            <person name="Zhang C."/>
            <person name="Long L."/>
            <person name="Xiao J."/>
        </authorList>
    </citation>
    <scope>NUCLEOTIDE SEQUENCE [LARGE SCALE GENOMIC DNA]</scope>
    <source>
        <strain evidence="2 3">SCSIO 10429</strain>
    </source>
</reference>
<comment type="caution">
    <text evidence="2">The sequence shown here is derived from an EMBL/GenBank/DDBJ whole genome shotgun (WGS) entry which is preliminary data.</text>
</comment>
<feature type="region of interest" description="Disordered" evidence="1">
    <location>
        <begin position="66"/>
        <end position="102"/>
    </location>
</feature>
<accession>A0A1E7KY28</accession>
<dbReference type="InterPro" id="IPR038186">
    <property type="entry name" value="CHAD_dom_sf"/>
</dbReference>
<protein>
    <submittedName>
        <fullName evidence="2">Uncharacterized protein</fullName>
    </submittedName>
</protein>
<dbReference type="Proteomes" id="UP000176005">
    <property type="component" value="Unassembled WGS sequence"/>
</dbReference>
<dbReference type="EMBL" id="LJGW01000396">
    <property type="protein sequence ID" value="OEV08858.1"/>
    <property type="molecule type" value="Genomic_DNA"/>
</dbReference>
<feature type="compositionally biased region" description="Polar residues" evidence="1">
    <location>
        <begin position="76"/>
        <end position="87"/>
    </location>
</feature>
<evidence type="ECO:0000313" key="2">
    <source>
        <dbReference type="EMBL" id="OEV08858.1"/>
    </source>
</evidence>